<keyword evidence="3" id="KW-1185">Reference proteome</keyword>
<accession>A0ABQ3B0I5</accession>
<protein>
    <submittedName>
        <fullName evidence="2">Uncharacterized protein</fullName>
    </submittedName>
</protein>
<feature type="compositionally biased region" description="Polar residues" evidence="1">
    <location>
        <begin position="66"/>
        <end position="77"/>
    </location>
</feature>
<feature type="region of interest" description="Disordered" evidence="1">
    <location>
        <begin position="98"/>
        <end position="117"/>
    </location>
</feature>
<name>A0ABQ3B0I5_9GAMM</name>
<evidence type="ECO:0000313" key="3">
    <source>
        <dbReference type="Proteomes" id="UP000619761"/>
    </source>
</evidence>
<organism evidence="2 3">
    <name type="scientific">Cellvibrio zantedeschiae</name>
    <dbReference type="NCBI Taxonomy" id="1237077"/>
    <lineage>
        <taxon>Bacteria</taxon>
        <taxon>Pseudomonadati</taxon>
        <taxon>Pseudomonadota</taxon>
        <taxon>Gammaproteobacteria</taxon>
        <taxon>Cellvibrionales</taxon>
        <taxon>Cellvibrionaceae</taxon>
        <taxon>Cellvibrio</taxon>
    </lineage>
</organism>
<proteinExistence type="predicted"/>
<evidence type="ECO:0000256" key="1">
    <source>
        <dbReference type="SAM" id="MobiDB-lite"/>
    </source>
</evidence>
<gene>
    <name evidence="2" type="ORF">GCM10011613_18570</name>
</gene>
<comment type="caution">
    <text evidence="2">The sequence shown here is derived from an EMBL/GenBank/DDBJ whole genome shotgun (WGS) entry which is preliminary data.</text>
</comment>
<dbReference type="Proteomes" id="UP000619761">
    <property type="component" value="Unassembled WGS sequence"/>
</dbReference>
<dbReference type="EMBL" id="BMYZ01000001">
    <property type="protein sequence ID" value="GGY73651.1"/>
    <property type="molecule type" value="Genomic_DNA"/>
</dbReference>
<reference evidence="3" key="1">
    <citation type="journal article" date="2019" name="Int. J. Syst. Evol. Microbiol.">
        <title>The Global Catalogue of Microorganisms (GCM) 10K type strain sequencing project: providing services to taxonomists for standard genome sequencing and annotation.</title>
        <authorList>
            <consortium name="The Broad Institute Genomics Platform"/>
            <consortium name="The Broad Institute Genome Sequencing Center for Infectious Disease"/>
            <person name="Wu L."/>
            <person name="Ma J."/>
        </authorList>
    </citation>
    <scope>NUCLEOTIDE SEQUENCE [LARGE SCALE GENOMIC DNA]</scope>
    <source>
        <strain evidence="3">KCTC 32239</strain>
    </source>
</reference>
<feature type="compositionally biased region" description="Basic and acidic residues" evidence="1">
    <location>
        <begin position="98"/>
        <end position="108"/>
    </location>
</feature>
<sequence>MDFDAWVANLAAGTATHESGFVLQVEGNPRDPSAINPANFPANLSFVDQARLMRCGLEFLAKAAANSPTSYSSTSGGVTDIESLKSEATKEREALAKQFAERSDKPERSVLSLKKNK</sequence>
<evidence type="ECO:0000313" key="2">
    <source>
        <dbReference type="EMBL" id="GGY73651.1"/>
    </source>
</evidence>
<dbReference type="RefSeq" id="WP_189417764.1">
    <property type="nucleotide sequence ID" value="NZ_BMYZ01000001.1"/>
</dbReference>
<feature type="region of interest" description="Disordered" evidence="1">
    <location>
        <begin position="66"/>
        <end position="86"/>
    </location>
</feature>